<dbReference type="RefSeq" id="WP_151595798.1">
    <property type="nucleotide sequence ID" value="NZ_WBMS02000018.1"/>
</dbReference>
<dbReference type="InterPro" id="IPR011004">
    <property type="entry name" value="Trimer_LpxA-like_sf"/>
</dbReference>
<reference evidence="1" key="1">
    <citation type="submission" date="2019-12" db="EMBL/GenBank/DDBJ databases">
        <title>Actinomadura physcomitrii sp. nov., a novel actinomycete isolated from moss [Physcomitrium sphaericum (Ludw) Fuernr].</title>
        <authorList>
            <person name="Zhuang X."/>
        </authorList>
    </citation>
    <scope>NUCLEOTIDE SEQUENCE [LARGE SCALE GENOMIC DNA]</scope>
    <source>
        <strain evidence="1">LD22</strain>
    </source>
</reference>
<gene>
    <name evidence="1" type="ORF">F8568_023345</name>
</gene>
<protein>
    <submittedName>
        <fullName evidence="1">Gamma carbonic anhydrase family protein</fullName>
    </submittedName>
</protein>
<dbReference type="AlphaFoldDB" id="A0A6I4MKM3"/>
<comment type="caution">
    <text evidence="1">The sequence shown here is derived from an EMBL/GenBank/DDBJ whole genome shotgun (WGS) entry which is preliminary data.</text>
</comment>
<dbReference type="Pfam" id="PF00132">
    <property type="entry name" value="Hexapep"/>
    <property type="match status" value="1"/>
</dbReference>
<accession>A0A6I4MKM3</accession>
<keyword evidence="2" id="KW-1185">Reference proteome</keyword>
<dbReference type="PANTHER" id="PTHR13061:SF29">
    <property type="entry name" value="GAMMA CARBONIC ANHYDRASE-LIKE 1, MITOCHONDRIAL-RELATED"/>
    <property type="match status" value="1"/>
</dbReference>
<name>A0A6I4MKM3_9ACTN</name>
<dbReference type="InterPro" id="IPR047324">
    <property type="entry name" value="LbH_gamma_CA-like"/>
</dbReference>
<dbReference type="Gene3D" id="2.160.10.10">
    <property type="entry name" value="Hexapeptide repeat proteins"/>
    <property type="match status" value="1"/>
</dbReference>
<dbReference type="InterPro" id="IPR001451">
    <property type="entry name" value="Hexapep"/>
</dbReference>
<dbReference type="PANTHER" id="PTHR13061">
    <property type="entry name" value="DYNACTIN SUBUNIT P25"/>
    <property type="match status" value="1"/>
</dbReference>
<sequence>MAIYALGDLAPQIHPDAFVHPDATVIGAVRIEAGSSVWPAAVLRGDYGRIEIGEATSVQDGTVLHTTEDWPTLIGDRCVIGHNAHLEGCVIGDDCLIGSGSIVLNRAVVASGGAVGAAALVPEDARVPAGHIALGVPAKPRPAPDLAEWVAEAVGLYEDMAARYRTDLRRIG</sequence>
<organism evidence="1 2">
    <name type="scientific">Actinomadura physcomitrii</name>
    <dbReference type="NCBI Taxonomy" id="2650748"/>
    <lineage>
        <taxon>Bacteria</taxon>
        <taxon>Bacillati</taxon>
        <taxon>Actinomycetota</taxon>
        <taxon>Actinomycetes</taxon>
        <taxon>Streptosporangiales</taxon>
        <taxon>Thermomonosporaceae</taxon>
        <taxon>Actinomadura</taxon>
    </lineage>
</organism>
<dbReference type="InterPro" id="IPR050484">
    <property type="entry name" value="Transf_Hexapept/Carb_Anhydrase"/>
</dbReference>
<evidence type="ECO:0000313" key="1">
    <source>
        <dbReference type="EMBL" id="MWA03259.1"/>
    </source>
</evidence>
<evidence type="ECO:0000313" key="2">
    <source>
        <dbReference type="Proteomes" id="UP000462055"/>
    </source>
</evidence>
<dbReference type="Proteomes" id="UP000462055">
    <property type="component" value="Unassembled WGS sequence"/>
</dbReference>
<proteinExistence type="predicted"/>
<dbReference type="EMBL" id="WBMS02000018">
    <property type="protein sequence ID" value="MWA03259.1"/>
    <property type="molecule type" value="Genomic_DNA"/>
</dbReference>
<dbReference type="CDD" id="cd04645">
    <property type="entry name" value="LbH_gamma_CA_like"/>
    <property type="match status" value="1"/>
</dbReference>
<dbReference type="SUPFAM" id="SSF51161">
    <property type="entry name" value="Trimeric LpxA-like enzymes"/>
    <property type="match status" value="1"/>
</dbReference>